<dbReference type="AlphaFoldDB" id="A0A6J5TK49"/>
<accession>A0A6J5TK49</accession>
<gene>
    <name evidence="1" type="ORF">CURHAP_LOCUS5734</name>
</gene>
<dbReference type="Proteomes" id="UP000507222">
    <property type="component" value="Unassembled WGS sequence"/>
</dbReference>
<proteinExistence type="predicted"/>
<reference evidence="1 2" key="1">
    <citation type="submission" date="2020-05" db="EMBL/GenBank/DDBJ databases">
        <authorList>
            <person name="Campoy J."/>
            <person name="Schneeberger K."/>
            <person name="Spophaly S."/>
        </authorList>
    </citation>
    <scope>NUCLEOTIDE SEQUENCE [LARGE SCALE GENOMIC DNA]</scope>
    <source>
        <strain evidence="1">PruArmRojPasFocal</strain>
    </source>
</reference>
<protein>
    <submittedName>
        <fullName evidence="1">Uncharacterized protein</fullName>
    </submittedName>
</protein>
<dbReference type="EMBL" id="CAEKDK010000001">
    <property type="protein sequence ID" value="CAB4264153.1"/>
    <property type="molecule type" value="Genomic_DNA"/>
</dbReference>
<evidence type="ECO:0000313" key="1">
    <source>
        <dbReference type="EMBL" id="CAB4264153.1"/>
    </source>
</evidence>
<evidence type="ECO:0000313" key="2">
    <source>
        <dbReference type="Proteomes" id="UP000507222"/>
    </source>
</evidence>
<name>A0A6J5TK49_PRUAR</name>
<organism evidence="1 2">
    <name type="scientific">Prunus armeniaca</name>
    <name type="common">Apricot</name>
    <name type="synonym">Armeniaca vulgaris</name>
    <dbReference type="NCBI Taxonomy" id="36596"/>
    <lineage>
        <taxon>Eukaryota</taxon>
        <taxon>Viridiplantae</taxon>
        <taxon>Streptophyta</taxon>
        <taxon>Embryophyta</taxon>
        <taxon>Tracheophyta</taxon>
        <taxon>Spermatophyta</taxon>
        <taxon>Magnoliopsida</taxon>
        <taxon>eudicotyledons</taxon>
        <taxon>Gunneridae</taxon>
        <taxon>Pentapetalae</taxon>
        <taxon>rosids</taxon>
        <taxon>fabids</taxon>
        <taxon>Rosales</taxon>
        <taxon>Rosaceae</taxon>
        <taxon>Amygdaloideae</taxon>
        <taxon>Amygdaleae</taxon>
        <taxon>Prunus</taxon>
    </lineage>
</organism>
<sequence length="88" mass="9757">MATMNCILEIAFLDREEVIGLMLEEDLIKKLMGRQLLLLQRSCRVLHPKKKFGGSAGRWVLLQSVDCVCGGVVLIQAIRKSIGLACSK</sequence>